<dbReference type="Proteomes" id="UP001139226">
    <property type="component" value="Unassembled WGS sequence"/>
</dbReference>
<accession>A0A9X1V1F8</accession>
<protein>
    <submittedName>
        <fullName evidence="2">Uncharacterized protein</fullName>
    </submittedName>
</protein>
<feature type="transmembrane region" description="Helical" evidence="1">
    <location>
        <begin position="26"/>
        <end position="48"/>
    </location>
</feature>
<evidence type="ECO:0000313" key="2">
    <source>
        <dbReference type="EMBL" id="MCH4822587.1"/>
    </source>
</evidence>
<evidence type="ECO:0000313" key="3">
    <source>
        <dbReference type="Proteomes" id="UP001139226"/>
    </source>
</evidence>
<dbReference type="EMBL" id="JAKVTV010000001">
    <property type="protein sequence ID" value="MCH4822587.1"/>
    <property type="molecule type" value="Genomic_DNA"/>
</dbReference>
<keyword evidence="1" id="KW-0472">Membrane</keyword>
<dbReference type="AlphaFoldDB" id="A0A9X1V1F8"/>
<keyword evidence="1" id="KW-1133">Transmembrane helix</keyword>
<evidence type="ECO:0000256" key="1">
    <source>
        <dbReference type="SAM" id="Phobius"/>
    </source>
</evidence>
<gene>
    <name evidence="2" type="ORF">ML462_05325</name>
</gene>
<keyword evidence="3" id="KW-1185">Reference proteome</keyword>
<reference evidence="2" key="1">
    <citation type="submission" date="2022-03" db="EMBL/GenBank/DDBJ databases">
        <title>Gramella crocea sp. nov., isolated from activated sludge of a seafood processing plant.</title>
        <authorList>
            <person name="Zhang X."/>
        </authorList>
    </citation>
    <scope>NUCLEOTIDE SEQUENCE</scope>
    <source>
        <strain evidence="2">YJ019</strain>
    </source>
</reference>
<sequence length="166" mass="19043">MTLLKNVFSEYRFAPTLFNGRFIGKIIKSVFFVILFLCFSACNPVALVNPDTYGDKWDNTYLWFKPGEMNTIYISDTADPASAEPIPNDSEFLIEWNKKDKVYDLKVTSYYTDIDFAWFTGYDAESSSEEIPWVKDGNTIELQSDKLLAPTDGDMYQISISDDLEN</sequence>
<dbReference type="RefSeq" id="WP_240712712.1">
    <property type="nucleotide sequence ID" value="NZ_JAKVTV010000001.1"/>
</dbReference>
<organism evidence="2 3">
    <name type="scientific">Christiangramia lutea</name>
    <dbReference type="NCBI Taxonomy" id="1607951"/>
    <lineage>
        <taxon>Bacteria</taxon>
        <taxon>Pseudomonadati</taxon>
        <taxon>Bacteroidota</taxon>
        <taxon>Flavobacteriia</taxon>
        <taxon>Flavobacteriales</taxon>
        <taxon>Flavobacteriaceae</taxon>
        <taxon>Christiangramia</taxon>
    </lineage>
</organism>
<name>A0A9X1V1F8_9FLAO</name>
<comment type="caution">
    <text evidence="2">The sequence shown here is derived from an EMBL/GenBank/DDBJ whole genome shotgun (WGS) entry which is preliminary data.</text>
</comment>
<proteinExistence type="predicted"/>
<keyword evidence="1" id="KW-0812">Transmembrane</keyword>